<proteinExistence type="predicted"/>
<gene>
    <name evidence="1" type="ORF">OsI_23905</name>
</gene>
<evidence type="ECO:0000313" key="2">
    <source>
        <dbReference type="Proteomes" id="UP000007015"/>
    </source>
</evidence>
<name>B8B0R5_ORYSI</name>
<dbReference type="AlphaFoldDB" id="B8B0R5"/>
<dbReference type="HOGENOM" id="CLU_1463565_0_0_1"/>
<dbReference type="EMBL" id="CM000131">
    <property type="protein sequence ID" value="EEC81082.1"/>
    <property type="molecule type" value="Genomic_DNA"/>
</dbReference>
<dbReference type="Proteomes" id="UP000007015">
    <property type="component" value="Chromosome 6"/>
</dbReference>
<dbReference type="Gramene" id="BGIOSGA020781-TA">
    <property type="protein sequence ID" value="BGIOSGA020781-PA"/>
    <property type="gene ID" value="BGIOSGA020781"/>
</dbReference>
<reference evidence="1 2" key="1">
    <citation type="journal article" date="2005" name="PLoS Biol.">
        <title>The genomes of Oryza sativa: a history of duplications.</title>
        <authorList>
            <person name="Yu J."/>
            <person name="Wang J."/>
            <person name="Lin W."/>
            <person name="Li S."/>
            <person name="Li H."/>
            <person name="Zhou J."/>
            <person name="Ni P."/>
            <person name="Dong W."/>
            <person name="Hu S."/>
            <person name="Zeng C."/>
            <person name="Zhang J."/>
            <person name="Zhang Y."/>
            <person name="Li R."/>
            <person name="Xu Z."/>
            <person name="Li S."/>
            <person name="Li X."/>
            <person name="Zheng H."/>
            <person name="Cong L."/>
            <person name="Lin L."/>
            <person name="Yin J."/>
            <person name="Geng J."/>
            <person name="Li G."/>
            <person name="Shi J."/>
            <person name="Liu J."/>
            <person name="Lv H."/>
            <person name="Li J."/>
            <person name="Wang J."/>
            <person name="Deng Y."/>
            <person name="Ran L."/>
            <person name="Shi X."/>
            <person name="Wang X."/>
            <person name="Wu Q."/>
            <person name="Li C."/>
            <person name="Ren X."/>
            <person name="Wang J."/>
            <person name="Wang X."/>
            <person name="Li D."/>
            <person name="Liu D."/>
            <person name="Zhang X."/>
            <person name="Ji Z."/>
            <person name="Zhao W."/>
            <person name="Sun Y."/>
            <person name="Zhang Z."/>
            <person name="Bao J."/>
            <person name="Han Y."/>
            <person name="Dong L."/>
            <person name="Ji J."/>
            <person name="Chen P."/>
            <person name="Wu S."/>
            <person name="Liu J."/>
            <person name="Xiao Y."/>
            <person name="Bu D."/>
            <person name="Tan J."/>
            <person name="Yang L."/>
            <person name="Ye C."/>
            <person name="Zhang J."/>
            <person name="Xu J."/>
            <person name="Zhou Y."/>
            <person name="Yu Y."/>
            <person name="Zhang B."/>
            <person name="Zhuang S."/>
            <person name="Wei H."/>
            <person name="Liu B."/>
            <person name="Lei M."/>
            <person name="Yu H."/>
            <person name="Li Y."/>
            <person name="Xu H."/>
            <person name="Wei S."/>
            <person name="He X."/>
            <person name="Fang L."/>
            <person name="Zhang Z."/>
            <person name="Zhang Y."/>
            <person name="Huang X."/>
            <person name="Su Z."/>
            <person name="Tong W."/>
            <person name="Li J."/>
            <person name="Tong Z."/>
            <person name="Li S."/>
            <person name="Ye J."/>
            <person name="Wang L."/>
            <person name="Fang L."/>
            <person name="Lei T."/>
            <person name="Chen C."/>
            <person name="Chen H."/>
            <person name="Xu Z."/>
            <person name="Li H."/>
            <person name="Huang H."/>
            <person name="Zhang F."/>
            <person name="Xu H."/>
            <person name="Li N."/>
            <person name="Zhao C."/>
            <person name="Li S."/>
            <person name="Dong L."/>
            <person name="Huang Y."/>
            <person name="Li L."/>
            <person name="Xi Y."/>
            <person name="Qi Q."/>
            <person name="Li W."/>
            <person name="Zhang B."/>
            <person name="Hu W."/>
            <person name="Zhang Y."/>
            <person name="Tian X."/>
            <person name="Jiao Y."/>
            <person name="Liang X."/>
            <person name="Jin J."/>
            <person name="Gao L."/>
            <person name="Zheng W."/>
            <person name="Hao B."/>
            <person name="Liu S."/>
            <person name="Wang W."/>
            <person name="Yuan L."/>
            <person name="Cao M."/>
            <person name="McDermott J."/>
            <person name="Samudrala R."/>
            <person name="Wang J."/>
            <person name="Wong G.K."/>
            <person name="Yang H."/>
        </authorList>
    </citation>
    <scope>NUCLEOTIDE SEQUENCE [LARGE SCALE GENOMIC DNA]</scope>
    <source>
        <strain evidence="2">cv. 93-11</strain>
    </source>
</reference>
<accession>B8B0R5</accession>
<protein>
    <submittedName>
        <fullName evidence="1">Uncharacterized protein</fullName>
    </submittedName>
</protein>
<evidence type="ECO:0000313" key="1">
    <source>
        <dbReference type="EMBL" id="EEC81082.1"/>
    </source>
</evidence>
<sequence>MRKGAVCSGASRERWWLTLISAFSEPFLDASHVVLHIGMEATALASADIEVPVAEGVGTVEAVSALAFCLRIWKFGSFSLGLNLSTSNRQFVPPKSWVFGMAAMRKEAVCSGASRERWWLTLISAFSEPFLDASHVVLHIGMEATALAAADVEVPVAEGVGTVEAVSALAFCLRFLNGCDDLATP</sequence>
<keyword evidence="2" id="KW-1185">Reference proteome</keyword>
<organism evidence="1 2">
    <name type="scientific">Oryza sativa subsp. indica</name>
    <name type="common">Rice</name>
    <dbReference type="NCBI Taxonomy" id="39946"/>
    <lineage>
        <taxon>Eukaryota</taxon>
        <taxon>Viridiplantae</taxon>
        <taxon>Streptophyta</taxon>
        <taxon>Embryophyta</taxon>
        <taxon>Tracheophyta</taxon>
        <taxon>Spermatophyta</taxon>
        <taxon>Magnoliopsida</taxon>
        <taxon>Liliopsida</taxon>
        <taxon>Poales</taxon>
        <taxon>Poaceae</taxon>
        <taxon>BOP clade</taxon>
        <taxon>Oryzoideae</taxon>
        <taxon>Oryzeae</taxon>
        <taxon>Oryzinae</taxon>
        <taxon>Oryza</taxon>
        <taxon>Oryza sativa</taxon>
    </lineage>
</organism>